<dbReference type="CDD" id="cd06550">
    <property type="entry name" value="TM_ABC_iron-siderophores_like"/>
    <property type="match status" value="1"/>
</dbReference>
<keyword evidence="3" id="KW-0813">Transport</keyword>
<dbReference type="Proteomes" id="UP000192468">
    <property type="component" value="Unassembled WGS sequence"/>
</dbReference>
<sequence length="360" mass="38867">MKKEISLNSKSSSIIFPKLRLENNKIKPFYVLTFLIIILILTFLISFSIGGYSISIIETLKLLFSRLVGTNINGNTAATVLFKVRLPRIFSAIMIGAALSISGSSYQGLFKNPMVSPDILGASAGAGLGAALAILLSLKSFEIQLMSFGFGLAAVMLSYTISKIISDGEGSILSLVLTGMIISTLCSSFISLIKYIGDPYNKLPEITFWLMGGLSAITVKDTELMLIPMLIGTIPLVLLRWNLNALSFGDDEASSLGINTKKIRFIIIICSTLITAVSVSVGGIIGWIGLIIPHLSRMLVGPNYKILIPTSLIVGGIYLLLVDDIARSFFTMEIPLGILTSLIGAPFFIYLLLKGKKGWI</sequence>
<evidence type="ECO:0000256" key="2">
    <source>
        <dbReference type="ARBA" id="ARBA00007935"/>
    </source>
</evidence>
<keyword evidence="5 8" id="KW-0812">Transmembrane</keyword>
<dbReference type="RefSeq" id="WP_084117381.1">
    <property type="nucleotide sequence ID" value="NZ_FWXH01000021.1"/>
</dbReference>
<dbReference type="STRING" id="1121291.SAMN02745134_03371"/>
<dbReference type="GO" id="GO:0005886">
    <property type="term" value="C:plasma membrane"/>
    <property type="evidence" value="ECO:0007669"/>
    <property type="project" value="UniProtKB-SubCell"/>
</dbReference>
<evidence type="ECO:0000256" key="1">
    <source>
        <dbReference type="ARBA" id="ARBA00004651"/>
    </source>
</evidence>
<dbReference type="EMBL" id="FWXH01000021">
    <property type="protein sequence ID" value="SMC28004.1"/>
    <property type="molecule type" value="Genomic_DNA"/>
</dbReference>
<feature type="transmembrane region" description="Helical" evidence="8">
    <location>
        <begin position="89"/>
        <end position="107"/>
    </location>
</feature>
<feature type="transmembrane region" description="Helical" evidence="8">
    <location>
        <begin position="263"/>
        <end position="292"/>
    </location>
</feature>
<feature type="transmembrane region" description="Helical" evidence="8">
    <location>
        <begin position="145"/>
        <end position="165"/>
    </location>
</feature>
<accession>A0A1W1XVZ3</accession>
<feature type="transmembrane region" description="Helical" evidence="8">
    <location>
        <begin position="334"/>
        <end position="353"/>
    </location>
</feature>
<dbReference type="InterPro" id="IPR037294">
    <property type="entry name" value="ABC_BtuC-like"/>
</dbReference>
<dbReference type="Gene3D" id="1.10.3470.10">
    <property type="entry name" value="ABC transporter involved in vitamin B12 uptake, BtuC"/>
    <property type="match status" value="1"/>
</dbReference>
<evidence type="ECO:0000256" key="3">
    <source>
        <dbReference type="ARBA" id="ARBA00022448"/>
    </source>
</evidence>
<feature type="transmembrane region" description="Helical" evidence="8">
    <location>
        <begin position="119"/>
        <end position="138"/>
    </location>
</feature>
<dbReference type="SUPFAM" id="SSF81345">
    <property type="entry name" value="ABC transporter involved in vitamin B12 uptake, BtuC"/>
    <property type="match status" value="1"/>
</dbReference>
<dbReference type="InterPro" id="IPR000522">
    <property type="entry name" value="ABC_transptr_permease_BtuC"/>
</dbReference>
<dbReference type="OrthoDB" id="9792889at2"/>
<protein>
    <submittedName>
        <fullName evidence="9">Iron complex transport system permease protein</fullName>
    </submittedName>
</protein>
<dbReference type="PANTHER" id="PTHR30472:SF70">
    <property type="entry name" value="MOLYBDATE IMPORT SYSTEM PERMEASE PROTEIN MOLB"/>
    <property type="match status" value="1"/>
</dbReference>
<keyword evidence="4" id="KW-1003">Cell membrane</keyword>
<evidence type="ECO:0000256" key="8">
    <source>
        <dbReference type="SAM" id="Phobius"/>
    </source>
</evidence>
<proteinExistence type="inferred from homology"/>
<keyword evidence="7 8" id="KW-0472">Membrane</keyword>
<dbReference type="GO" id="GO:0033214">
    <property type="term" value="P:siderophore-iron import into cell"/>
    <property type="evidence" value="ECO:0007669"/>
    <property type="project" value="TreeGrafter"/>
</dbReference>
<evidence type="ECO:0000256" key="4">
    <source>
        <dbReference type="ARBA" id="ARBA00022475"/>
    </source>
</evidence>
<feature type="transmembrane region" description="Helical" evidence="8">
    <location>
        <begin position="304"/>
        <end position="322"/>
    </location>
</feature>
<feature type="transmembrane region" description="Helical" evidence="8">
    <location>
        <begin position="224"/>
        <end position="243"/>
    </location>
</feature>
<comment type="subcellular location">
    <subcellularLocation>
        <location evidence="1">Cell membrane</location>
        <topology evidence="1">Multi-pass membrane protein</topology>
    </subcellularLocation>
</comment>
<dbReference type="FunFam" id="1.10.3470.10:FF:000001">
    <property type="entry name" value="Vitamin B12 ABC transporter permease BtuC"/>
    <property type="match status" value="1"/>
</dbReference>
<keyword evidence="10" id="KW-1185">Reference proteome</keyword>
<dbReference type="PANTHER" id="PTHR30472">
    <property type="entry name" value="FERRIC ENTEROBACTIN TRANSPORT SYSTEM PERMEASE PROTEIN"/>
    <property type="match status" value="1"/>
</dbReference>
<evidence type="ECO:0000313" key="9">
    <source>
        <dbReference type="EMBL" id="SMC28004.1"/>
    </source>
</evidence>
<organism evidence="9 10">
    <name type="scientific">Clostridium acidisoli DSM 12555</name>
    <dbReference type="NCBI Taxonomy" id="1121291"/>
    <lineage>
        <taxon>Bacteria</taxon>
        <taxon>Bacillati</taxon>
        <taxon>Bacillota</taxon>
        <taxon>Clostridia</taxon>
        <taxon>Eubacteriales</taxon>
        <taxon>Clostridiaceae</taxon>
        <taxon>Clostridium</taxon>
    </lineage>
</organism>
<evidence type="ECO:0000256" key="6">
    <source>
        <dbReference type="ARBA" id="ARBA00022989"/>
    </source>
</evidence>
<evidence type="ECO:0000313" key="10">
    <source>
        <dbReference type="Proteomes" id="UP000192468"/>
    </source>
</evidence>
<evidence type="ECO:0000256" key="7">
    <source>
        <dbReference type="ARBA" id="ARBA00023136"/>
    </source>
</evidence>
<comment type="similarity">
    <text evidence="2">Belongs to the binding-protein-dependent transport system permease family. FecCD subfamily.</text>
</comment>
<feature type="transmembrane region" description="Helical" evidence="8">
    <location>
        <begin position="29"/>
        <end position="57"/>
    </location>
</feature>
<evidence type="ECO:0000256" key="5">
    <source>
        <dbReference type="ARBA" id="ARBA00022692"/>
    </source>
</evidence>
<reference evidence="9 10" key="1">
    <citation type="submission" date="2017-04" db="EMBL/GenBank/DDBJ databases">
        <authorList>
            <person name="Afonso C.L."/>
            <person name="Miller P.J."/>
            <person name="Scott M.A."/>
            <person name="Spackman E."/>
            <person name="Goraichik I."/>
            <person name="Dimitrov K.M."/>
            <person name="Suarez D.L."/>
            <person name="Swayne D.E."/>
        </authorList>
    </citation>
    <scope>NUCLEOTIDE SEQUENCE [LARGE SCALE GENOMIC DNA]</scope>
    <source>
        <strain evidence="9 10">DSM 12555</strain>
    </source>
</reference>
<dbReference type="GO" id="GO:0022857">
    <property type="term" value="F:transmembrane transporter activity"/>
    <property type="evidence" value="ECO:0007669"/>
    <property type="project" value="InterPro"/>
</dbReference>
<dbReference type="AlphaFoldDB" id="A0A1W1XVZ3"/>
<gene>
    <name evidence="9" type="ORF">SAMN02745134_03371</name>
</gene>
<keyword evidence="6 8" id="KW-1133">Transmembrane helix</keyword>
<feature type="transmembrane region" description="Helical" evidence="8">
    <location>
        <begin position="171"/>
        <end position="193"/>
    </location>
</feature>
<dbReference type="Pfam" id="PF01032">
    <property type="entry name" value="FecCD"/>
    <property type="match status" value="1"/>
</dbReference>
<name>A0A1W1XVZ3_9CLOT</name>